<evidence type="ECO:0000256" key="5">
    <source>
        <dbReference type="ARBA" id="ARBA00022807"/>
    </source>
</evidence>
<dbReference type="GO" id="GO:1990525">
    <property type="term" value="F:BIR domain binding"/>
    <property type="evidence" value="ECO:0007669"/>
    <property type="project" value="UniProtKB-ARBA"/>
</dbReference>
<name>A0A0H4FV67_SPOFR</name>
<evidence type="ECO:0000259" key="8">
    <source>
        <dbReference type="PROSITE" id="PS50207"/>
    </source>
</evidence>
<dbReference type="InterPro" id="IPR029030">
    <property type="entry name" value="Caspase-like_dom_sf"/>
</dbReference>
<keyword evidence="3" id="KW-0053">Apoptosis</keyword>
<feature type="domain" description="Caspase family p10" evidence="8">
    <location>
        <begin position="175"/>
        <end position="267"/>
    </location>
</feature>
<keyword evidence="5" id="KW-0788">Thiol protease</keyword>
<dbReference type="PROSITE" id="PS01122">
    <property type="entry name" value="CASPASE_CYS"/>
    <property type="match status" value="1"/>
</dbReference>
<dbReference type="EMBL" id="KP711808">
    <property type="protein sequence ID" value="AKO22266.1"/>
    <property type="molecule type" value="mRNA"/>
</dbReference>
<dbReference type="CDD" id="cd00032">
    <property type="entry name" value="CASc"/>
    <property type="match status" value="1"/>
</dbReference>
<dbReference type="FunFam" id="3.40.50.1460:FF:000001">
    <property type="entry name" value="Caspase-3 preproprotein"/>
    <property type="match status" value="1"/>
</dbReference>
<comment type="similarity">
    <text evidence="1 7">Belongs to the peptidase C14A family.</text>
</comment>
<dbReference type="PANTHER" id="PTHR10454">
    <property type="entry name" value="CASPASE"/>
    <property type="match status" value="1"/>
</dbReference>
<dbReference type="AlphaFoldDB" id="A0A0H4FV67"/>
<dbReference type="SUPFAM" id="SSF52129">
    <property type="entry name" value="Caspase-like"/>
    <property type="match status" value="1"/>
</dbReference>
<evidence type="ECO:0000256" key="6">
    <source>
        <dbReference type="ARBA" id="ARBA00023145"/>
    </source>
</evidence>
<dbReference type="GO" id="GO:0004197">
    <property type="term" value="F:cysteine-type endopeptidase activity"/>
    <property type="evidence" value="ECO:0007669"/>
    <property type="project" value="InterPro"/>
</dbReference>
<dbReference type="InterPro" id="IPR015917">
    <property type="entry name" value="Pept_C14A"/>
</dbReference>
<evidence type="ECO:0000259" key="9">
    <source>
        <dbReference type="PROSITE" id="PS50208"/>
    </source>
</evidence>
<dbReference type="InterPro" id="IPR002398">
    <property type="entry name" value="Pept_C14"/>
</dbReference>
<dbReference type="PROSITE" id="PS50208">
    <property type="entry name" value="CASPASE_P20"/>
    <property type="match status" value="1"/>
</dbReference>
<evidence type="ECO:0000256" key="4">
    <source>
        <dbReference type="ARBA" id="ARBA00022801"/>
    </source>
</evidence>
<feature type="domain" description="Caspase family p20" evidence="9">
    <location>
        <begin position="32"/>
        <end position="154"/>
    </location>
</feature>
<dbReference type="SMR" id="A0A0H4FV67"/>
<organism evidence="10">
    <name type="scientific">Spodoptera frugiperda</name>
    <name type="common">Fall armyworm</name>
    <dbReference type="NCBI Taxonomy" id="7108"/>
    <lineage>
        <taxon>Eukaryota</taxon>
        <taxon>Metazoa</taxon>
        <taxon>Ecdysozoa</taxon>
        <taxon>Arthropoda</taxon>
        <taxon>Hexapoda</taxon>
        <taxon>Insecta</taxon>
        <taxon>Pterygota</taxon>
        <taxon>Neoptera</taxon>
        <taxon>Endopterygota</taxon>
        <taxon>Lepidoptera</taxon>
        <taxon>Glossata</taxon>
        <taxon>Ditrysia</taxon>
        <taxon>Noctuoidea</taxon>
        <taxon>Noctuidae</taxon>
        <taxon>Amphipyrinae</taxon>
        <taxon>Spodoptera</taxon>
    </lineage>
</organism>
<dbReference type="PANTHER" id="PTHR10454:SF245">
    <property type="entry name" value="CASPASE-RELATED"/>
    <property type="match status" value="1"/>
</dbReference>
<evidence type="ECO:0000256" key="3">
    <source>
        <dbReference type="ARBA" id="ARBA00022703"/>
    </source>
</evidence>
<dbReference type="Pfam" id="PF00656">
    <property type="entry name" value="Peptidase_C14"/>
    <property type="match status" value="1"/>
</dbReference>
<dbReference type="GO" id="GO:0006508">
    <property type="term" value="P:proteolysis"/>
    <property type="evidence" value="ECO:0007669"/>
    <property type="project" value="UniProtKB-KW"/>
</dbReference>
<keyword evidence="2" id="KW-0645">Protease</keyword>
<protein>
    <submittedName>
        <fullName evidence="10">Caspase-2</fullName>
    </submittedName>
</protein>
<dbReference type="Gene3D" id="3.40.50.1460">
    <property type="match status" value="1"/>
</dbReference>
<dbReference type="InterPro" id="IPR001309">
    <property type="entry name" value="Pept_C14_p20"/>
</dbReference>
<evidence type="ECO:0000256" key="7">
    <source>
        <dbReference type="RuleBase" id="RU003971"/>
    </source>
</evidence>
<sequence>MTNSSNNGGRKDICTESLNSYRNEFYNTNHKYRGKAIIFSQEWFEIDLSERTGTRIDCDKLNECLTTLGFDVDIFHDLKYRDIMKQIEQTAVMDHSENDCLLVIVLSHGDSGLLYARDTHYKTKNLWNPFTDAKCPTLAGKPKLFMFQACQGDQYDSGITLKRRAETDGSYEPDKIPVHPDFLLVLSTVPGYYSWRDRKRGSWFIQALYEELTYTAEDPIDILTLLTIVCQKVALNFVSHTKQVDSNDKKQVPCFSSMLTRRLVLTKKSNGKSSRRNI</sequence>
<dbReference type="GO" id="GO:0016322">
    <property type="term" value="P:neuron remodeling"/>
    <property type="evidence" value="ECO:0007669"/>
    <property type="project" value="UniProtKB-ARBA"/>
</dbReference>
<dbReference type="PROSITE" id="PS50207">
    <property type="entry name" value="CASPASE_P10"/>
    <property type="match status" value="1"/>
</dbReference>
<dbReference type="GO" id="GO:0045751">
    <property type="term" value="P:negative regulation of Toll signaling pathway"/>
    <property type="evidence" value="ECO:0007669"/>
    <property type="project" value="UniProtKB-ARBA"/>
</dbReference>
<dbReference type="SMART" id="SM00115">
    <property type="entry name" value="CASc"/>
    <property type="match status" value="1"/>
</dbReference>
<dbReference type="InterPro" id="IPR016129">
    <property type="entry name" value="Caspase_his_AS"/>
</dbReference>
<dbReference type="GO" id="GO:0005737">
    <property type="term" value="C:cytoplasm"/>
    <property type="evidence" value="ECO:0007669"/>
    <property type="project" value="TreeGrafter"/>
</dbReference>
<reference evidence="10" key="1">
    <citation type="submission" date="2015-01" db="EMBL/GenBank/DDBJ databases">
        <title>Molecular cloning, characterization and function analysis of caspase-2 in Sf9 cells.</title>
        <authorList>
            <person name="Shu B."/>
            <person name="Zhong G."/>
        </authorList>
    </citation>
    <scope>NUCLEOTIDE SEQUENCE</scope>
</reference>
<gene>
    <name evidence="10" type="primary">Casp-2</name>
</gene>
<keyword evidence="6" id="KW-0865">Zymogen</keyword>
<evidence type="ECO:0000256" key="1">
    <source>
        <dbReference type="ARBA" id="ARBA00010134"/>
    </source>
</evidence>
<dbReference type="InterPro" id="IPR011600">
    <property type="entry name" value="Pept_C14_caspase"/>
</dbReference>
<dbReference type="GO" id="GO:0043525">
    <property type="term" value="P:positive regulation of neuron apoptotic process"/>
    <property type="evidence" value="ECO:0007669"/>
    <property type="project" value="TreeGrafter"/>
</dbReference>
<proteinExistence type="evidence at transcript level"/>
<evidence type="ECO:0000256" key="2">
    <source>
        <dbReference type="ARBA" id="ARBA00022670"/>
    </source>
</evidence>
<accession>A0A0H4FV67</accession>
<dbReference type="GO" id="GO:0045476">
    <property type="term" value="P:nurse cell apoptotic process"/>
    <property type="evidence" value="ECO:0007669"/>
    <property type="project" value="UniProtKB-ARBA"/>
</dbReference>
<keyword evidence="4" id="KW-0378">Hydrolase</keyword>
<dbReference type="PROSITE" id="PS01121">
    <property type="entry name" value="CASPASE_HIS"/>
    <property type="match status" value="1"/>
</dbReference>
<dbReference type="PRINTS" id="PR00376">
    <property type="entry name" value="IL1BCENZYME"/>
</dbReference>
<dbReference type="InterPro" id="IPR002138">
    <property type="entry name" value="Pept_C14_p10"/>
</dbReference>
<dbReference type="InterPro" id="IPR033139">
    <property type="entry name" value="Caspase_cys_AS"/>
</dbReference>
<evidence type="ECO:0000313" key="10">
    <source>
        <dbReference type="EMBL" id="AKO22266.1"/>
    </source>
</evidence>